<reference evidence="1 2" key="1">
    <citation type="submission" date="2016-10" db="EMBL/GenBank/DDBJ databases">
        <authorList>
            <person name="de Groot N.N."/>
        </authorList>
    </citation>
    <scope>NUCLEOTIDE SEQUENCE [LARGE SCALE GENOMIC DNA]</scope>
    <source>
        <strain evidence="1 2">DSM 44468</strain>
    </source>
</reference>
<gene>
    <name evidence="1" type="ORF">SAMN05421835_106210</name>
</gene>
<proteinExistence type="predicted"/>
<organism evidence="1 2">
    <name type="scientific">Amycolatopsis sacchari</name>
    <dbReference type="NCBI Taxonomy" id="115433"/>
    <lineage>
        <taxon>Bacteria</taxon>
        <taxon>Bacillati</taxon>
        <taxon>Actinomycetota</taxon>
        <taxon>Actinomycetes</taxon>
        <taxon>Pseudonocardiales</taxon>
        <taxon>Pseudonocardiaceae</taxon>
        <taxon>Amycolatopsis</taxon>
    </lineage>
</organism>
<dbReference type="RefSeq" id="WP_091506698.1">
    <property type="nucleotide sequence ID" value="NZ_CBDQZW010000012.1"/>
</dbReference>
<dbReference type="OrthoDB" id="3629810at2"/>
<evidence type="ECO:0000313" key="1">
    <source>
        <dbReference type="EMBL" id="SFJ55302.1"/>
    </source>
</evidence>
<dbReference type="Proteomes" id="UP000199025">
    <property type="component" value="Unassembled WGS sequence"/>
</dbReference>
<keyword evidence="2" id="KW-1185">Reference proteome</keyword>
<name>A0A1I3SBD8_9PSEU</name>
<sequence>MGSAVDPSLLRELGSGLVDPERPDGRVCVRCGAPATLYAVDLLESVWDTCARHHGAVMIDLLHGEVEDIGPGWRRPALKLLRFPHPDA</sequence>
<accession>A0A1I3SBD8</accession>
<protein>
    <submittedName>
        <fullName evidence="1">Uncharacterized protein</fullName>
    </submittedName>
</protein>
<dbReference type="EMBL" id="FORP01000006">
    <property type="protein sequence ID" value="SFJ55302.1"/>
    <property type="molecule type" value="Genomic_DNA"/>
</dbReference>
<dbReference type="AlphaFoldDB" id="A0A1I3SBD8"/>
<evidence type="ECO:0000313" key="2">
    <source>
        <dbReference type="Proteomes" id="UP000199025"/>
    </source>
</evidence>